<keyword evidence="2" id="KW-0238">DNA-binding</keyword>
<evidence type="ECO:0000256" key="1">
    <source>
        <dbReference type="ARBA" id="ARBA00023015"/>
    </source>
</evidence>
<evidence type="ECO:0000259" key="4">
    <source>
        <dbReference type="Pfam" id="PF00392"/>
    </source>
</evidence>
<organism evidence="5 6">
    <name type="scientific">Pseudomonas synxantha</name>
    <dbReference type="NCBI Taxonomy" id="47883"/>
    <lineage>
        <taxon>Bacteria</taxon>
        <taxon>Pseudomonadati</taxon>
        <taxon>Pseudomonadota</taxon>
        <taxon>Gammaproteobacteria</taxon>
        <taxon>Pseudomonadales</taxon>
        <taxon>Pseudomonadaceae</taxon>
        <taxon>Pseudomonas</taxon>
    </lineage>
</organism>
<dbReference type="Proteomes" id="UP000033099">
    <property type="component" value="Chromosome"/>
</dbReference>
<dbReference type="RefSeq" id="WP_080944608.1">
    <property type="nucleotide sequence ID" value="NZ_CP011117.2"/>
</dbReference>
<dbReference type="GO" id="GO:0003677">
    <property type="term" value="F:DNA binding"/>
    <property type="evidence" value="ECO:0007669"/>
    <property type="project" value="UniProtKB-KW"/>
</dbReference>
<accession>A0AAU8TJI0</accession>
<keyword evidence="3" id="KW-0804">Transcription</keyword>
<keyword evidence="1" id="KW-0805">Transcription regulation</keyword>
<dbReference type="Pfam" id="PF00392">
    <property type="entry name" value="GntR"/>
    <property type="match status" value="1"/>
</dbReference>
<evidence type="ECO:0000313" key="6">
    <source>
        <dbReference type="Proteomes" id="UP000033099"/>
    </source>
</evidence>
<name>A0AAU8TJI0_9PSED</name>
<dbReference type="SUPFAM" id="SSF46785">
    <property type="entry name" value="Winged helix' DNA-binding domain"/>
    <property type="match status" value="1"/>
</dbReference>
<feature type="domain" description="HTH gntR-type" evidence="4">
    <location>
        <begin position="5"/>
        <end position="44"/>
    </location>
</feature>
<dbReference type="AlphaFoldDB" id="A0AAU8TJI0"/>
<dbReference type="InterPro" id="IPR000524">
    <property type="entry name" value="Tscrpt_reg_HTH_GntR"/>
</dbReference>
<sequence>MKREQGLYERLKQQILTLQLPPDQLLDEVALSAQHGVSLTSIRDIHLPVR</sequence>
<dbReference type="EMBL" id="CP011117">
    <property type="protein sequence ID" value="AKA80739.1"/>
    <property type="molecule type" value="Genomic_DNA"/>
</dbReference>
<protein>
    <recommendedName>
        <fullName evidence="4">HTH gntR-type domain-containing protein</fullName>
    </recommendedName>
</protein>
<evidence type="ECO:0000256" key="3">
    <source>
        <dbReference type="ARBA" id="ARBA00023163"/>
    </source>
</evidence>
<gene>
    <name evidence="5" type="ORF">VO64_0193</name>
</gene>
<dbReference type="KEGG" id="pfb:VO64_0193"/>
<dbReference type="Gene3D" id="1.10.10.10">
    <property type="entry name" value="Winged helix-like DNA-binding domain superfamily/Winged helix DNA-binding domain"/>
    <property type="match status" value="1"/>
</dbReference>
<evidence type="ECO:0000256" key="2">
    <source>
        <dbReference type="ARBA" id="ARBA00023125"/>
    </source>
</evidence>
<dbReference type="InterPro" id="IPR036390">
    <property type="entry name" value="WH_DNA-bd_sf"/>
</dbReference>
<proteinExistence type="predicted"/>
<evidence type="ECO:0000313" key="5">
    <source>
        <dbReference type="EMBL" id="AKA80739.1"/>
    </source>
</evidence>
<dbReference type="GO" id="GO:0003700">
    <property type="term" value="F:DNA-binding transcription factor activity"/>
    <property type="evidence" value="ECO:0007669"/>
    <property type="project" value="InterPro"/>
</dbReference>
<dbReference type="InterPro" id="IPR036388">
    <property type="entry name" value="WH-like_DNA-bd_sf"/>
</dbReference>
<reference evidence="5 6" key="1">
    <citation type="journal article" date="2015" name="Genome Announc.">
        <title>Complete Genome Sequence of Biocontrol Strain Pseudomonas fluorescens LBUM223.</title>
        <authorList>
            <person name="Roquigny R."/>
            <person name="Arseneault T."/>
            <person name="Gadkar V.J."/>
            <person name="Novinscak A."/>
            <person name="Joly D.L."/>
            <person name="Filion M."/>
        </authorList>
    </citation>
    <scope>NUCLEOTIDE SEQUENCE [LARGE SCALE GENOMIC DNA]</scope>
    <source>
        <strain evidence="5 6">LBUM223</strain>
    </source>
</reference>